<accession>A0AA86R3H8</accession>
<organism evidence="2">
    <name type="scientific">Hexamita inflata</name>
    <dbReference type="NCBI Taxonomy" id="28002"/>
    <lineage>
        <taxon>Eukaryota</taxon>
        <taxon>Metamonada</taxon>
        <taxon>Diplomonadida</taxon>
        <taxon>Hexamitidae</taxon>
        <taxon>Hexamitinae</taxon>
        <taxon>Hexamita</taxon>
    </lineage>
</organism>
<evidence type="ECO:0000313" key="4">
    <source>
        <dbReference type="Proteomes" id="UP001642409"/>
    </source>
</evidence>
<gene>
    <name evidence="3" type="ORF">HINF_LOCUS38716</name>
    <name evidence="2" type="ORF">HINF_LOCUS53018</name>
</gene>
<proteinExistence type="predicted"/>
<feature type="compositionally biased region" description="Low complexity" evidence="1">
    <location>
        <begin position="8"/>
        <end position="27"/>
    </location>
</feature>
<evidence type="ECO:0000313" key="3">
    <source>
        <dbReference type="EMBL" id="CAL6041063.1"/>
    </source>
</evidence>
<dbReference type="EMBL" id="CATOUU010000990">
    <property type="protein sequence ID" value="CAI9965373.1"/>
    <property type="molecule type" value="Genomic_DNA"/>
</dbReference>
<evidence type="ECO:0000313" key="2">
    <source>
        <dbReference type="EMBL" id="CAI9965373.1"/>
    </source>
</evidence>
<dbReference type="EMBL" id="CAXDID020000148">
    <property type="protein sequence ID" value="CAL6041063.1"/>
    <property type="molecule type" value="Genomic_DNA"/>
</dbReference>
<sequence length="647" mass="77835">MSDESEAQQESQYSEYSYSSEENSQIQQDRDQKYLKEDKILTFQELQTSLVKLSDDTFLFIEERHCYIINQYLKVLNVIPFNFSRPLKHIKFENKELILTSNQLLEIQFEKDQKVCTQINILQHQELEYGKDFYVFKNNLFINQWGKLFININDKYKMMYQTHSISYQYCNIVCIEEYNNIYQLENDYSRTKIKQYHKCKVIIQCSSVLIFQNVNKMIEMLQLEAFDMINKRFVVVDQRFSSDNINGLLELDNAGLKLKDEILMELFGQNYPQEVQQFYNQFQISQQEQYSSKQEAQKILQKCQLMHVFKPLPYVDLYTTVEDNSLFIIDKDLNILQQTSINCEIYSGYKNEDYYGRDIIIYEGFFHQFIPCKGVLYVQINDQVFKLKDSQLVVAFQIPEFNRHNVNSYYCCIFCFKDELYVRTSEKVFVYRNETFVQLREVEEWSFQHQKQVFSYEWNFEDGQHVNIFEITAESMKQMIFQVRDADYVPYMINGIMIVQLQNHNSVIVDLLNYQMKDFTEDSTNMLQHLVLSESGLNLKQELIEKYFGTKIIKQQKQSYLEQTEHQMQFPCYLEEMHKIIPFNLIFEQYKIQFKEQFENKLSCFAELNQKVIRKQEKANDLVNIQVQIQSRMVQSLKQFMECETDQ</sequence>
<evidence type="ECO:0000256" key="1">
    <source>
        <dbReference type="SAM" id="MobiDB-lite"/>
    </source>
</evidence>
<comment type="caution">
    <text evidence="2">The sequence shown here is derived from an EMBL/GenBank/DDBJ whole genome shotgun (WGS) entry which is preliminary data.</text>
</comment>
<feature type="region of interest" description="Disordered" evidence="1">
    <location>
        <begin position="1"/>
        <end position="29"/>
    </location>
</feature>
<protein>
    <submittedName>
        <fullName evidence="2">Uncharacterized protein</fullName>
    </submittedName>
</protein>
<reference evidence="2" key="1">
    <citation type="submission" date="2023-06" db="EMBL/GenBank/DDBJ databases">
        <authorList>
            <person name="Kurt Z."/>
        </authorList>
    </citation>
    <scope>NUCLEOTIDE SEQUENCE</scope>
</reference>
<name>A0AA86R3H8_9EUKA</name>
<reference evidence="3 4" key="2">
    <citation type="submission" date="2024-07" db="EMBL/GenBank/DDBJ databases">
        <authorList>
            <person name="Akdeniz Z."/>
        </authorList>
    </citation>
    <scope>NUCLEOTIDE SEQUENCE [LARGE SCALE GENOMIC DNA]</scope>
</reference>
<keyword evidence="4" id="KW-1185">Reference proteome</keyword>
<dbReference type="Proteomes" id="UP001642409">
    <property type="component" value="Unassembled WGS sequence"/>
</dbReference>
<dbReference type="AlphaFoldDB" id="A0AA86R3H8"/>